<reference evidence="2" key="1">
    <citation type="submission" date="2020-04" db="EMBL/GenBank/DDBJ databases">
        <authorList>
            <person name="Zhang T."/>
        </authorList>
    </citation>
    <scope>NUCLEOTIDE SEQUENCE</scope>
    <source>
        <strain evidence="2">HKST-UBA02</strain>
    </source>
</reference>
<feature type="transmembrane region" description="Helical" evidence="1">
    <location>
        <begin position="81"/>
        <end position="98"/>
    </location>
</feature>
<evidence type="ECO:0000313" key="2">
    <source>
        <dbReference type="EMBL" id="MCA9397461.1"/>
    </source>
</evidence>
<dbReference type="Proteomes" id="UP000699691">
    <property type="component" value="Unassembled WGS sequence"/>
</dbReference>
<keyword evidence="1" id="KW-1133">Transmembrane helix</keyword>
<feature type="transmembrane region" description="Helical" evidence="1">
    <location>
        <begin position="105"/>
        <end position="122"/>
    </location>
</feature>
<accession>A0A955LWG0</accession>
<name>A0A955LWG0_UNCKA</name>
<organism evidence="2 3">
    <name type="scientific">candidate division WWE3 bacterium</name>
    <dbReference type="NCBI Taxonomy" id="2053526"/>
    <lineage>
        <taxon>Bacteria</taxon>
        <taxon>Katanobacteria</taxon>
    </lineage>
</organism>
<comment type="caution">
    <text evidence="2">The sequence shown here is derived from an EMBL/GenBank/DDBJ whole genome shotgun (WGS) entry which is preliminary data.</text>
</comment>
<gene>
    <name evidence="2" type="ORF">KC573_01415</name>
</gene>
<evidence type="ECO:0000313" key="3">
    <source>
        <dbReference type="Proteomes" id="UP000699691"/>
    </source>
</evidence>
<keyword evidence="1" id="KW-0812">Transmembrane</keyword>
<protein>
    <submittedName>
        <fullName evidence="2">Uncharacterized protein</fullName>
    </submittedName>
</protein>
<feature type="transmembrane region" description="Helical" evidence="1">
    <location>
        <begin position="57"/>
        <end position="75"/>
    </location>
</feature>
<keyword evidence="1" id="KW-0472">Membrane</keyword>
<sequence>MFIYGPTLFVVIFGFFIGLALFLLAIGALASMVGGIFGIPVISLIQNWVASRAGQQGINVFFIYLLASISMVFPFLFGVNYTAYVAVFMFLAAMLAAARKSEARAWSLATYAFAIVSFGSFIG</sequence>
<evidence type="ECO:0000256" key="1">
    <source>
        <dbReference type="SAM" id="Phobius"/>
    </source>
</evidence>
<dbReference type="EMBL" id="JAGQKY010000042">
    <property type="protein sequence ID" value="MCA9397461.1"/>
    <property type="molecule type" value="Genomic_DNA"/>
</dbReference>
<reference evidence="2" key="2">
    <citation type="journal article" date="2021" name="Microbiome">
        <title>Successional dynamics and alternative stable states in a saline activated sludge microbial community over 9 years.</title>
        <authorList>
            <person name="Wang Y."/>
            <person name="Ye J."/>
            <person name="Ju F."/>
            <person name="Liu L."/>
            <person name="Boyd J.A."/>
            <person name="Deng Y."/>
            <person name="Parks D.H."/>
            <person name="Jiang X."/>
            <person name="Yin X."/>
            <person name="Woodcroft B.J."/>
            <person name="Tyson G.W."/>
            <person name="Hugenholtz P."/>
            <person name="Polz M.F."/>
            <person name="Zhang T."/>
        </authorList>
    </citation>
    <scope>NUCLEOTIDE SEQUENCE</scope>
    <source>
        <strain evidence="2">HKST-UBA02</strain>
    </source>
</reference>
<proteinExistence type="predicted"/>
<feature type="transmembrane region" description="Helical" evidence="1">
    <location>
        <begin position="12"/>
        <end position="45"/>
    </location>
</feature>
<dbReference type="AlphaFoldDB" id="A0A955LWG0"/>